<evidence type="ECO:0000256" key="2">
    <source>
        <dbReference type="ARBA" id="ARBA00022617"/>
    </source>
</evidence>
<evidence type="ECO:0000256" key="7">
    <source>
        <dbReference type="PROSITE-ProRule" id="PRU00433"/>
    </source>
</evidence>
<comment type="caution">
    <text evidence="10">The sequence shown here is derived from an EMBL/GenBank/DDBJ whole genome shotgun (WGS) entry which is preliminary data.</text>
</comment>
<dbReference type="RefSeq" id="WP_202245215.1">
    <property type="nucleotide sequence ID" value="NZ_JAESIY010000008.1"/>
</dbReference>
<dbReference type="InterPro" id="IPR038352">
    <property type="entry name" value="Imelysin_sf"/>
</dbReference>
<keyword evidence="11" id="KW-1185">Reference proteome</keyword>
<dbReference type="Pfam" id="PF03150">
    <property type="entry name" value="CCP_MauG"/>
    <property type="match status" value="1"/>
</dbReference>
<dbReference type="EMBL" id="JAESIY010000008">
    <property type="protein sequence ID" value="MBL3657418.1"/>
    <property type="molecule type" value="Genomic_DNA"/>
</dbReference>
<dbReference type="PANTHER" id="PTHR30600">
    <property type="entry name" value="CYTOCHROME C PEROXIDASE-RELATED"/>
    <property type="match status" value="1"/>
</dbReference>
<dbReference type="InterPro" id="IPR036909">
    <property type="entry name" value="Cyt_c-like_dom_sf"/>
</dbReference>
<dbReference type="Proteomes" id="UP000659388">
    <property type="component" value="Unassembled WGS sequence"/>
</dbReference>
<dbReference type="SUPFAM" id="SSF46626">
    <property type="entry name" value="Cytochrome c"/>
    <property type="match status" value="2"/>
</dbReference>
<dbReference type="PROSITE" id="PS51007">
    <property type="entry name" value="CYTC"/>
    <property type="match status" value="1"/>
</dbReference>
<dbReference type="InterPro" id="IPR004852">
    <property type="entry name" value="Di-haem_cyt_c_peroxidsae"/>
</dbReference>
<reference evidence="10" key="1">
    <citation type="submission" date="2021-01" db="EMBL/GenBank/DDBJ databases">
        <title>Fulvivirga kasyanovii gen. nov., sp nov., a novel member of the phylum Bacteroidetes isolated from seawater in a mussel farm.</title>
        <authorList>
            <person name="Zhao L.-H."/>
            <person name="Wang Z.-J."/>
        </authorList>
    </citation>
    <scope>NUCLEOTIDE SEQUENCE</scope>
    <source>
        <strain evidence="10">2943</strain>
    </source>
</reference>
<evidence type="ECO:0000313" key="11">
    <source>
        <dbReference type="Proteomes" id="UP000659388"/>
    </source>
</evidence>
<keyword evidence="5" id="KW-0560">Oxidoreductase</keyword>
<accession>A0A937FBA1</accession>
<dbReference type="GO" id="GO:0030313">
    <property type="term" value="C:cell envelope"/>
    <property type="evidence" value="ECO:0007669"/>
    <property type="project" value="UniProtKB-SubCell"/>
</dbReference>
<comment type="subcellular location">
    <subcellularLocation>
        <location evidence="1">Cell envelope</location>
    </subcellularLocation>
</comment>
<name>A0A937FBA1_9BACT</name>
<dbReference type="InterPro" id="IPR051395">
    <property type="entry name" value="Cytochrome_c_Peroxidase/MauG"/>
</dbReference>
<evidence type="ECO:0000256" key="1">
    <source>
        <dbReference type="ARBA" id="ARBA00004196"/>
    </source>
</evidence>
<sequence>MTYSIKLIKEACLIAGLFSLFISCNTHTKEQNPPLTDFEAVEKAYLVHLDSTIYFLGAMSKSEDTASIKDNFLAARDYFKKAEPVLAFAELENYKTLNGPNLLKVKEEDLTDIRKIHPQSFQVLEEGLFAEDSIDLQHIHEVAHFLTNRLNLIRSNTDLSSYKDYHFLWLLRNSIIRTATLGITGFDSPALSQSMEEAHTVYNSLQHYLSFFQEHFQDKMLFEEWQKEIDLTKKMLSNADFDTFDRYQFIKQHTEYQIRLWNKTRKDWKTSFPFTHAINNDAPGLFSNKTFSIAHFAEHPVSDHQDSISALGKMLFYDPSLSDNNSLSCASCHKASLAFTDGERRGLGMHQQPVKRNTPTLYYAGFQKAFFYDNRAGNIEGQISGVITSEDEFHSNLEALEKKVKSELEYQKLFSSNYKNGVTQSNIRHAIATYIRGMAPFNSKFDKNMRDEEASLTKEEMLGFNLFMGKGTCATCHFPPLFNGTVPPDFLESEMEALGTPKTASNKMLDTDLGRYHIFQTEERKHFFKTPTVRNIAYTAPYMHNGVYDSLEQVLNFYNVGGGIGMGFTMQHQTLPEDSLHLSDHEQQAIIAFMRTLSDPMPKSDY</sequence>
<evidence type="ECO:0000256" key="5">
    <source>
        <dbReference type="ARBA" id="ARBA00023002"/>
    </source>
</evidence>
<dbReference type="Gene3D" id="1.10.760.10">
    <property type="entry name" value="Cytochrome c-like domain"/>
    <property type="match status" value="2"/>
</dbReference>
<evidence type="ECO:0000256" key="8">
    <source>
        <dbReference type="SAM" id="SignalP"/>
    </source>
</evidence>
<evidence type="ECO:0000259" key="9">
    <source>
        <dbReference type="PROSITE" id="PS51007"/>
    </source>
</evidence>
<dbReference type="Gene3D" id="1.20.1420.20">
    <property type="entry name" value="M75 peptidase, HXXE motif"/>
    <property type="match status" value="1"/>
</dbReference>
<keyword evidence="3 7" id="KW-0479">Metal-binding</keyword>
<dbReference type="PROSITE" id="PS51257">
    <property type="entry name" value="PROKAR_LIPOPROTEIN"/>
    <property type="match status" value="1"/>
</dbReference>
<gene>
    <name evidence="10" type="ORF">JL102_14820</name>
</gene>
<protein>
    <submittedName>
        <fullName evidence="10">Methylamine utilization protein</fullName>
    </submittedName>
</protein>
<keyword evidence="2 7" id="KW-0349">Heme</keyword>
<evidence type="ECO:0000256" key="3">
    <source>
        <dbReference type="ARBA" id="ARBA00022723"/>
    </source>
</evidence>
<dbReference type="GO" id="GO:0046872">
    <property type="term" value="F:metal ion binding"/>
    <property type="evidence" value="ECO:0007669"/>
    <property type="project" value="UniProtKB-KW"/>
</dbReference>
<dbReference type="InterPro" id="IPR009056">
    <property type="entry name" value="Cyt_c-like_dom"/>
</dbReference>
<keyword evidence="4 8" id="KW-0732">Signal</keyword>
<keyword evidence="6 7" id="KW-0408">Iron</keyword>
<evidence type="ECO:0000256" key="4">
    <source>
        <dbReference type="ARBA" id="ARBA00022729"/>
    </source>
</evidence>
<dbReference type="PANTHER" id="PTHR30600:SF10">
    <property type="entry name" value="BLL6722 PROTEIN"/>
    <property type="match status" value="1"/>
</dbReference>
<proteinExistence type="predicted"/>
<evidence type="ECO:0000313" key="10">
    <source>
        <dbReference type="EMBL" id="MBL3657418.1"/>
    </source>
</evidence>
<dbReference type="GO" id="GO:0020037">
    <property type="term" value="F:heme binding"/>
    <property type="evidence" value="ECO:0007669"/>
    <property type="project" value="InterPro"/>
</dbReference>
<dbReference type="GO" id="GO:0004130">
    <property type="term" value="F:cytochrome-c peroxidase activity"/>
    <property type="evidence" value="ECO:0007669"/>
    <property type="project" value="TreeGrafter"/>
</dbReference>
<feature type="signal peptide" evidence="8">
    <location>
        <begin position="1"/>
        <end position="28"/>
    </location>
</feature>
<evidence type="ECO:0000256" key="6">
    <source>
        <dbReference type="ARBA" id="ARBA00023004"/>
    </source>
</evidence>
<dbReference type="GO" id="GO:0009055">
    <property type="term" value="F:electron transfer activity"/>
    <property type="evidence" value="ECO:0007669"/>
    <property type="project" value="InterPro"/>
</dbReference>
<dbReference type="AlphaFoldDB" id="A0A937FBA1"/>
<feature type="chain" id="PRO_5037865306" evidence="8">
    <location>
        <begin position="29"/>
        <end position="606"/>
    </location>
</feature>
<organism evidence="10 11">
    <name type="scientific">Fulvivirga sediminis</name>
    <dbReference type="NCBI Taxonomy" id="2803949"/>
    <lineage>
        <taxon>Bacteria</taxon>
        <taxon>Pseudomonadati</taxon>
        <taxon>Bacteroidota</taxon>
        <taxon>Cytophagia</taxon>
        <taxon>Cytophagales</taxon>
        <taxon>Fulvivirgaceae</taxon>
        <taxon>Fulvivirga</taxon>
    </lineage>
</organism>
<feature type="domain" description="Cytochrome c" evidence="9">
    <location>
        <begin position="458"/>
        <end position="598"/>
    </location>
</feature>